<feature type="domain" description="Cadherin" evidence="12">
    <location>
        <begin position="682"/>
        <end position="802"/>
    </location>
</feature>
<dbReference type="Proteomes" id="UP000829291">
    <property type="component" value="Chromosome 1"/>
</dbReference>
<evidence type="ECO:0000256" key="11">
    <source>
        <dbReference type="SAM" id="SignalP"/>
    </source>
</evidence>
<sequence length="1932" mass="213660">MLAARCVIFWQTRLAAFLLFVTFAGGASGCQFYPAGEYQKFVRLPGNLPREHEVLTLEVHPRKHLAIMPVDKEKDARYFSYKELNATHVAIILARSLEDQQEGETPRNVLKFRVVCNAMGAGNSQVSAHLSVTVFVEDVNSHSPSFVDAPYHVTIDELTPIGRTIFRGIHATDRDKLNTQNSDVHYTIVRGNEEGKFALASGHRAELVLTKQLDYDAGDREFILTIMASDRGIPSRTSNTTVTVLVSDSDDLNPRFTQDVYRTQIYEFYPMLDRPIHLELNFTPPILALDQDRDINARIRYDLTAGNERGFFYLNPDNGSLFLEREIDLDAERSLPGNTFSMQIQASQMDNPLRTTLARVEVEVLDLNDNLPEFELESYNISILENLPNGLSVLQVVAVDRDQGENADFDYVLEDSSGAFALEAKSGWLTVRDQSHLDRERQSSLKVKVFARERRPSVVKKSSSSSFVTVEVTLLDANDNNPTFVPSNLYEFMLPSDSPPGTVVGQVQALDIDLDTNGMVLYHLQQQGNASARTPFSVDARTGVISVAESPVIEGRHAIFVEAVDQPTNPSERRSSLAVVTVEAFRSGGRNLGEPDFIGAPYEFWVGANVGIGTSVGQIRVNEAVPKDDLIYDLLHSYYEGVPFAVEERSGTITVIDEIEKYDRSLFDFEAQVTDERDLMIVTNVSIHVVDPGDERGIFTQRTAGMPLVFRVKENMPGAFIGQVLPNNGTNSTRNIRFLIANQQDVPGIAITSEGTLYTPKGLDRETRENYSITVIADNARGVGIFQVTVIVEDENDNAPMFEIPIYEGRIQENSPVGTEVALTRRIMARDPDDGGNQNFAITVHGEGSDLFTIDQVSGRVFFKGNAEGLLDREVKPFYNLSLVARDKANLHSEAQLMVTVTDENDNAPNFTQMVILPDLGIEVANQSTKDHLVAGKRGSGSNGEDDEAPLLAIPENVTLGTPIIRLVASDKDEGTNGEVTYAIVNETFGENRFRRTPKAHFVISTGTGEVSVSQALPAGREIVLAIIVVDGGGLFDNVTLRFFITDVNNHSPVFRKSWYLFNVPEGSYQDHAIGTVEADDADHGSNAVVSYALVPGPQQVPFFISEQTGVLRVTGVLDRESLDMYEFNVTASDRGTEQLTTTVLVQVNVLDVNDNPPLFWGFEDVWKRRGDQHPIPVYRTSVPENSPVGTVIAKLHANDSDLVGNGNGLVLFDVPHGQNVSRYFSIDGKEGLVKTIVQLDYEAQGLHNVTVTASDLGSPSLTSTAMLVVNVVDPEDGQELRRPVFQHRYYEVEVLENYPVPFRLVQLNVSDSFRQQHVRYTLASTESEIKDRFTIDPQNGTLLLISPLDRESRELYEMKVRVDRVKNGRAMPAMIYPVVGDRLNGLEFNEAKIVVRVKDVNDNAPRFKSDGRPMVAAIPTTAHYGYEIIRVEAEDPDEGTNADIRYQIIGREDAPRFAIDPLSGQVRSVGSFSRDAGRVFGFDVKATDRAGADDGRSSIANVFVYVLDDHKQVVMVMGDRPSDIERQIENITSVLRNVTGLDVRVRKLEPHIEKNLIDAGSTDMYLYAVDPHLNVMIDMDTLHNVFHNKKSEIKRELEKYHVLEIAGNTPKKTNQRYLLSTLEVGVVVLGCVVFVGALVTALCVTCVRRNKRRQQREAAIFAAGAPVGFALADPNGTLQKPGMFPTFVDGLHHYEPESFERDVRHQGVYEHEPSCVRFHRSSNAKHTGRTAPGGLSGLTGMTGLEVSAASLHSSGHDSGIVARTCHCSHSSSPSSGESSKSVFYRISKNGYEDSLKSLNRRDSGNEISHGQEMSTVVRRANLPSSRRRHRFHSSAGNGPTSSGSNFASESAFKRSKRRSDPDSLPSEAENNITETVIHEHPSTEGLIPSISGANASTLHGKSQNVVISTPAAAALTRRQSERFNVMYARPR</sequence>
<evidence type="ECO:0000256" key="8">
    <source>
        <dbReference type="PROSITE-ProRule" id="PRU00043"/>
    </source>
</evidence>
<dbReference type="RefSeq" id="XP_046593328.1">
    <property type="nucleotide sequence ID" value="XM_046737372.1"/>
</dbReference>
<evidence type="ECO:0000259" key="12">
    <source>
        <dbReference type="PROSITE" id="PS50268"/>
    </source>
</evidence>
<keyword evidence="4 8" id="KW-0106">Calcium</keyword>
<comment type="subcellular location">
    <subcellularLocation>
        <location evidence="1">Membrane</location>
        <topology evidence="1">Single-pass membrane protein</topology>
    </subcellularLocation>
</comment>
<evidence type="ECO:0000256" key="9">
    <source>
        <dbReference type="SAM" id="MobiDB-lite"/>
    </source>
</evidence>
<feature type="domain" description="Cadherin" evidence="12">
    <location>
        <begin position="286"/>
        <end position="374"/>
    </location>
</feature>
<dbReference type="InterPro" id="IPR020894">
    <property type="entry name" value="Cadherin_CS"/>
</dbReference>
<accession>A0ABM3FZA9</accession>
<evidence type="ECO:0000256" key="2">
    <source>
        <dbReference type="ARBA" id="ARBA00022692"/>
    </source>
</evidence>
<proteinExistence type="predicted"/>
<keyword evidence="3" id="KW-0677">Repeat</keyword>
<evidence type="ECO:0000313" key="15">
    <source>
        <dbReference type="RefSeq" id="XP_046593331.1"/>
    </source>
</evidence>
<evidence type="ECO:0000256" key="3">
    <source>
        <dbReference type="ARBA" id="ARBA00022737"/>
    </source>
</evidence>
<feature type="region of interest" description="Disordered" evidence="9">
    <location>
        <begin position="1796"/>
        <end position="1869"/>
    </location>
</feature>
<feature type="compositionally biased region" description="Polar residues" evidence="9">
    <location>
        <begin position="1806"/>
        <end position="1815"/>
    </location>
</feature>
<keyword evidence="11" id="KW-0732">Signal</keyword>
<dbReference type="SMART" id="SM00112">
    <property type="entry name" value="CA"/>
    <property type="match status" value="11"/>
</dbReference>
<feature type="compositionally biased region" description="Polar residues" evidence="9">
    <location>
        <begin position="1836"/>
        <end position="1849"/>
    </location>
</feature>
<feature type="domain" description="Cadherin" evidence="12">
    <location>
        <begin position="375"/>
        <end position="484"/>
    </location>
</feature>
<dbReference type="Gene3D" id="2.60.40.60">
    <property type="entry name" value="Cadherins"/>
    <property type="match status" value="12"/>
</dbReference>
<name>A0ABM3FZA9_NEOLC</name>
<feature type="domain" description="Cadherin" evidence="12">
    <location>
        <begin position="1056"/>
        <end position="1160"/>
    </location>
</feature>
<evidence type="ECO:0000313" key="17">
    <source>
        <dbReference type="RefSeq" id="XP_046593349.1"/>
    </source>
</evidence>
<evidence type="ECO:0000256" key="6">
    <source>
        <dbReference type="ARBA" id="ARBA00023136"/>
    </source>
</evidence>
<dbReference type="RefSeq" id="XP_046593349.1">
    <property type="nucleotide sequence ID" value="XM_046737393.1"/>
</dbReference>
<evidence type="ECO:0000313" key="13">
    <source>
        <dbReference type="Proteomes" id="UP000829291"/>
    </source>
</evidence>
<keyword evidence="5 10" id="KW-1133">Transmembrane helix</keyword>
<dbReference type="PRINTS" id="PR00205">
    <property type="entry name" value="CADHERIN"/>
</dbReference>
<evidence type="ECO:0000256" key="4">
    <source>
        <dbReference type="ARBA" id="ARBA00022837"/>
    </source>
</evidence>
<feature type="domain" description="Cadherin" evidence="12">
    <location>
        <begin position="147"/>
        <end position="256"/>
    </location>
</feature>
<feature type="domain" description="Cadherin" evidence="12">
    <location>
        <begin position="1287"/>
        <end position="1408"/>
    </location>
</feature>
<protein>
    <submittedName>
        <fullName evidence="14 15">Cadherin-89D</fullName>
    </submittedName>
</protein>
<reference evidence="14 15" key="1">
    <citation type="submission" date="2025-05" db="UniProtKB">
        <authorList>
            <consortium name="RefSeq"/>
        </authorList>
    </citation>
    <scope>IDENTIFICATION</scope>
    <source>
        <tissue evidence="14 15">Thorax and Abdomen</tissue>
    </source>
</reference>
<keyword evidence="7" id="KW-0325">Glycoprotein</keyword>
<dbReference type="PROSITE" id="PS00232">
    <property type="entry name" value="CADHERIN_1"/>
    <property type="match status" value="6"/>
</dbReference>
<feature type="domain" description="Cadherin" evidence="12">
    <location>
        <begin position="1411"/>
        <end position="1524"/>
    </location>
</feature>
<feature type="compositionally biased region" description="Basic and acidic residues" evidence="9">
    <location>
        <begin position="1796"/>
        <end position="1805"/>
    </location>
</feature>
<evidence type="ECO:0000313" key="14">
    <source>
        <dbReference type="RefSeq" id="XP_046593328.1"/>
    </source>
</evidence>
<feature type="chain" id="PRO_5045024488" evidence="11">
    <location>
        <begin position="30"/>
        <end position="1932"/>
    </location>
</feature>
<feature type="transmembrane region" description="Helical" evidence="10">
    <location>
        <begin position="1625"/>
        <end position="1648"/>
    </location>
</feature>
<dbReference type="PROSITE" id="PS50268">
    <property type="entry name" value="CADHERIN_2"/>
    <property type="match status" value="11"/>
</dbReference>
<feature type="domain" description="Cadherin" evidence="12">
    <location>
        <begin position="946"/>
        <end position="1055"/>
    </location>
</feature>
<dbReference type="InterPro" id="IPR015919">
    <property type="entry name" value="Cadherin-like_sf"/>
</dbReference>
<dbReference type="RefSeq" id="XP_046593339.1">
    <property type="nucleotide sequence ID" value="XM_046737383.1"/>
</dbReference>
<feature type="domain" description="Cadherin" evidence="12">
    <location>
        <begin position="486"/>
        <end position="597"/>
    </location>
</feature>
<organism evidence="13 17">
    <name type="scientific">Neodiprion lecontei</name>
    <name type="common">Redheaded pine sawfly</name>
    <dbReference type="NCBI Taxonomy" id="441921"/>
    <lineage>
        <taxon>Eukaryota</taxon>
        <taxon>Metazoa</taxon>
        <taxon>Ecdysozoa</taxon>
        <taxon>Arthropoda</taxon>
        <taxon>Hexapoda</taxon>
        <taxon>Insecta</taxon>
        <taxon>Pterygota</taxon>
        <taxon>Neoptera</taxon>
        <taxon>Endopterygota</taxon>
        <taxon>Hymenoptera</taxon>
        <taxon>Tenthredinoidea</taxon>
        <taxon>Diprionidae</taxon>
        <taxon>Diprioninae</taxon>
        <taxon>Neodiprion</taxon>
    </lineage>
</organism>
<dbReference type="PROSITE" id="PS51257">
    <property type="entry name" value="PROKAR_LIPOPROTEIN"/>
    <property type="match status" value="1"/>
</dbReference>
<gene>
    <name evidence="14 15 16 17" type="primary">LOC107226288</name>
</gene>
<dbReference type="CDD" id="cd11304">
    <property type="entry name" value="Cadherin_repeat"/>
    <property type="match status" value="11"/>
</dbReference>
<evidence type="ECO:0000256" key="5">
    <source>
        <dbReference type="ARBA" id="ARBA00022989"/>
    </source>
</evidence>
<dbReference type="Pfam" id="PF00028">
    <property type="entry name" value="Cadherin"/>
    <property type="match status" value="10"/>
</dbReference>
<dbReference type="GeneID" id="107226288"/>
<dbReference type="RefSeq" id="XP_046593331.1">
    <property type="nucleotide sequence ID" value="XM_046737375.1"/>
</dbReference>
<dbReference type="PANTHER" id="PTHR24028:SF328">
    <property type="entry name" value="CADHERIN-3"/>
    <property type="match status" value="1"/>
</dbReference>
<keyword evidence="13" id="KW-1185">Reference proteome</keyword>
<dbReference type="SUPFAM" id="SSF49313">
    <property type="entry name" value="Cadherin-like"/>
    <property type="match status" value="12"/>
</dbReference>
<evidence type="ECO:0000256" key="7">
    <source>
        <dbReference type="ARBA" id="ARBA00023180"/>
    </source>
</evidence>
<dbReference type="InterPro" id="IPR002126">
    <property type="entry name" value="Cadherin-like_dom"/>
</dbReference>
<evidence type="ECO:0000313" key="16">
    <source>
        <dbReference type="RefSeq" id="XP_046593339.1"/>
    </source>
</evidence>
<keyword evidence="2 10" id="KW-0812">Transmembrane</keyword>
<evidence type="ECO:0000256" key="10">
    <source>
        <dbReference type="SAM" id="Phobius"/>
    </source>
</evidence>
<feature type="signal peptide" evidence="11">
    <location>
        <begin position="1"/>
        <end position="29"/>
    </location>
</feature>
<dbReference type="InterPro" id="IPR050174">
    <property type="entry name" value="Protocadherin/Cadherin-CA"/>
</dbReference>
<evidence type="ECO:0000256" key="1">
    <source>
        <dbReference type="ARBA" id="ARBA00004167"/>
    </source>
</evidence>
<feature type="domain" description="Cadherin" evidence="12">
    <location>
        <begin position="1175"/>
        <end position="1286"/>
    </location>
</feature>
<feature type="domain" description="Cadherin" evidence="12">
    <location>
        <begin position="803"/>
        <end position="911"/>
    </location>
</feature>
<dbReference type="PANTHER" id="PTHR24028">
    <property type="entry name" value="CADHERIN-87A"/>
    <property type="match status" value="1"/>
</dbReference>
<keyword evidence="6 10" id="KW-0472">Membrane</keyword>